<reference evidence="2 3" key="1">
    <citation type="submission" date="2018-08" db="EMBL/GenBank/DDBJ databases">
        <title>A genome reference for cultivated species of the human gut microbiota.</title>
        <authorList>
            <person name="Zou Y."/>
            <person name="Xue W."/>
            <person name="Luo G."/>
        </authorList>
    </citation>
    <scope>NUCLEOTIDE SEQUENCE [LARGE SCALE GENOMIC DNA]</scope>
    <source>
        <strain evidence="2 3">AF12-50</strain>
    </source>
</reference>
<proteinExistence type="predicted"/>
<dbReference type="Gene3D" id="1.10.260.40">
    <property type="entry name" value="lambda repressor-like DNA-binding domains"/>
    <property type="match status" value="2"/>
</dbReference>
<name>A0AA92TX78_9BACT</name>
<evidence type="ECO:0000259" key="1">
    <source>
        <dbReference type="PROSITE" id="PS50943"/>
    </source>
</evidence>
<gene>
    <name evidence="2" type="ORF">DWV76_15110</name>
</gene>
<dbReference type="AlphaFoldDB" id="A0AA92TX78"/>
<protein>
    <submittedName>
        <fullName evidence="2">Transcriptional regulator</fullName>
    </submittedName>
</protein>
<evidence type="ECO:0000313" key="3">
    <source>
        <dbReference type="Proteomes" id="UP000283785"/>
    </source>
</evidence>
<dbReference type="EMBL" id="QSAG01000049">
    <property type="protein sequence ID" value="RGW39846.1"/>
    <property type="molecule type" value="Genomic_DNA"/>
</dbReference>
<feature type="domain" description="HTH cro/C1-type" evidence="1">
    <location>
        <begin position="83"/>
        <end position="136"/>
    </location>
</feature>
<dbReference type="PROSITE" id="PS50943">
    <property type="entry name" value="HTH_CROC1"/>
    <property type="match status" value="2"/>
</dbReference>
<dbReference type="SMART" id="SM00530">
    <property type="entry name" value="HTH_XRE"/>
    <property type="match status" value="2"/>
</dbReference>
<comment type="caution">
    <text evidence="2">The sequence shown here is derived from an EMBL/GenBank/DDBJ whole genome shotgun (WGS) entry which is preliminary data.</text>
</comment>
<dbReference type="SUPFAM" id="SSF47413">
    <property type="entry name" value="lambda repressor-like DNA-binding domains"/>
    <property type="match status" value="2"/>
</dbReference>
<accession>A0AA92TX78</accession>
<evidence type="ECO:0000313" key="2">
    <source>
        <dbReference type="EMBL" id="RGW39846.1"/>
    </source>
</evidence>
<dbReference type="InterPro" id="IPR010982">
    <property type="entry name" value="Lambda_DNA-bd_dom_sf"/>
</dbReference>
<sequence>MSELNVNIGLAIEQRVNELGISKSELARRLGIAQQNVNKVVFSKESLDTAKLMEISKALDYNFFELYANLSPKKTSLFNSTKLQSLINDKGLGNIEFASKVGLTRNELANILEGGDVSLSMVEKIAEALDVKPTELINGAISTAEAHSDSDSSLLELEKQIIELKAENKVLRELQGLPARRMVNVG</sequence>
<dbReference type="InterPro" id="IPR001387">
    <property type="entry name" value="Cro/C1-type_HTH"/>
</dbReference>
<organism evidence="2 3">
    <name type="scientific">Segatella copri</name>
    <dbReference type="NCBI Taxonomy" id="165179"/>
    <lineage>
        <taxon>Bacteria</taxon>
        <taxon>Pseudomonadati</taxon>
        <taxon>Bacteroidota</taxon>
        <taxon>Bacteroidia</taxon>
        <taxon>Bacteroidales</taxon>
        <taxon>Prevotellaceae</taxon>
        <taxon>Segatella</taxon>
    </lineage>
</organism>
<feature type="domain" description="HTH cro/C1-type" evidence="1">
    <location>
        <begin position="12"/>
        <end position="66"/>
    </location>
</feature>
<dbReference type="Pfam" id="PF01381">
    <property type="entry name" value="HTH_3"/>
    <property type="match status" value="2"/>
</dbReference>
<dbReference type="CDD" id="cd00093">
    <property type="entry name" value="HTH_XRE"/>
    <property type="match status" value="2"/>
</dbReference>
<dbReference type="GO" id="GO:0003677">
    <property type="term" value="F:DNA binding"/>
    <property type="evidence" value="ECO:0007669"/>
    <property type="project" value="InterPro"/>
</dbReference>
<dbReference type="RefSeq" id="WP_118066740.1">
    <property type="nucleotide sequence ID" value="NZ_QSAG01000049.1"/>
</dbReference>
<dbReference type="Proteomes" id="UP000283785">
    <property type="component" value="Unassembled WGS sequence"/>
</dbReference>